<dbReference type="Gene3D" id="3.40.50.720">
    <property type="entry name" value="NAD(P)-binding Rossmann-like Domain"/>
    <property type="match status" value="1"/>
</dbReference>
<dbReference type="FunFam" id="3.40.50.720:FF:000311">
    <property type="entry name" value="Ornithine cyclodeaminase"/>
    <property type="match status" value="1"/>
</dbReference>
<reference evidence="2" key="1">
    <citation type="submission" date="2023-06" db="EMBL/GenBank/DDBJ databases">
        <title>Conoideocrella luteorostrata (Hypocreales: Clavicipitaceae), a potential biocontrol fungus for elongate hemlock scale in United States Christmas tree production areas.</title>
        <authorList>
            <person name="Barrett H."/>
            <person name="Lovett B."/>
            <person name="Macias A.M."/>
            <person name="Stajich J.E."/>
            <person name="Kasson M.T."/>
        </authorList>
    </citation>
    <scope>NUCLEOTIDE SEQUENCE</scope>
    <source>
        <strain evidence="2">ARSEF 14590</strain>
    </source>
</reference>
<protein>
    <recommendedName>
        <fullName evidence="4">Ornithine cyclodeaminase</fullName>
    </recommendedName>
</protein>
<dbReference type="GO" id="GO:0005737">
    <property type="term" value="C:cytoplasm"/>
    <property type="evidence" value="ECO:0007669"/>
    <property type="project" value="TreeGrafter"/>
</dbReference>
<evidence type="ECO:0000256" key="1">
    <source>
        <dbReference type="ARBA" id="ARBA00008903"/>
    </source>
</evidence>
<dbReference type="PANTHER" id="PTHR13812:SF19">
    <property type="entry name" value="KETIMINE REDUCTASE MU-CRYSTALLIN"/>
    <property type="match status" value="1"/>
</dbReference>
<dbReference type="GO" id="GO:0019752">
    <property type="term" value="P:carboxylic acid metabolic process"/>
    <property type="evidence" value="ECO:0007669"/>
    <property type="project" value="UniProtKB-ARBA"/>
</dbReference>
<dbReference type="InterPro" id="IPR003462">
    <property type="entry name" value="ODC_Mu_crystall"/>
</dbReference>
<dbReference type="SUPFAM" id="SSF51735">
    <property type="entry name" value="NAD(P)-binding Rossmann-fold domains"/>
    <property type="match status" value="1"/>
</dbReference>
<comment type="similarity">
    <text evidence="1">Belongs to the ornithine cyclodeaminase/mu-crystallin family.</text>
</comment>
<gene>
    <name evidence="2" type="ORF">QQS21_000247</name>
</gene>
<organism evidence="2 3">
    <name type="scientific">Conoideocrella luteorostrata</name>
    <dbReference type="NCBI Taxonomy" id="1105319"/>
    <lineage>
        <taxon>Eukaryota</taxon>
        <taxon>Fungi</taxon>
        <taxon>Dikarya</taxon>
        <taxon>Ascomycota</taxon>
        <taxon>Pezizomycotina</taxon>
        <taxon>Sordariomycetes</taxon>
        <taxon>Hypocreomycetidae</taxon>
        <taxon>Hypocreales</taxon>
        <taxon>Clavicipitaceae</taxon>
        <taxon>Conoideocrella</taxon>
    </lineage>
</organism>
<comment type="caution">
    <text evidence="2">The sequence shown here is derived from an EMBL/GenBank/DDBJ whole genome shotgun (WGS) entry which is preliminary data.</text>
</comment>
<sequence>MAHSYDYSCNLRKGLPVTILTISLYSDQTGQLEAVVEANALTAIKTAGSAATATELLSRKDSSRLAIIGSGMQAFNQVLAICEVRDIRHVVVYDLDPAQAEKFIGFLKASDGFDINTEVAQSADTAVSKADIVCTCTTSKKPVFHVSRLRLATHVNAIESFSPDMQEIDADTVLRSGCVFTEHVDGLWAAAGDILKPYQSGLIDRSKVTGSLGELLSGSVTGRKSQEQITCYESVGSAVLDLALAVETYQLVSGATNRNI</sequence>
<name>A0AAJ0CZC3_9HYPO</name>
<accession>A0AAJ0CZC3</accession>
<dbReference type="InterPro" id="IPR036291">
    <property type="entry name" value="NAD(P)-bd_dom_sf"/>
</dbReference>
<proteinExistence type="inferred from homology"/>
<evidence type="ECO:0000313" key="2">
    <source>
        <dbReference type="EMBL" id="KAK2616869.1"/>
    </source>
</evidence>
<dbReference type="AlphaFoldDB" id="A0AAJ0CZC3"/>
<dbReference type="PANTHER" id="PTHR13812">
    <property type="entry name" value="KETIMINE REDUCTASE MU-CRYSTALLIN"/>
    <property type="match status" value="1"/>
</dbReference>
<dbReference type="GO" id="GO:0016491">
    <property type="term" value="F:oxidoreductase activity"/>
    <property type="evidence" value="ECO:0007669"/>
    <property type="project" value="UniProtKB-ARBA"/>
</dbReference>
<evidence type="ECO:0008006" key="4">
    <source>
        <dbReference type="Google" id="ProtNLM"/>
    </source>
</evidence>
<keyword evidence="3" id="KW-1185">Reference proteome</keyword>
<dbReference type="EMBL" id="JASWJB010000002">
    <property type="protein sequence ID" value="KAK2616869.1"/>
    <property type="molecule type" value="Genomic_DNA"/>
</dbReference>
<dbReference type="Pfam" id="PF02423">
    <property type="entry name" value="OCD_Mu_crystall"/>
    <property type="match status" value="1"/>
</dbReference>
<evidence type="ECO:0000313" key="3">
    <source>
        <dbReference type="Proteomes" id="UP001251528"/>
    </source>
</evidence>
<dbReference type="Proteomes" id="UP001251528">
    <property type="component" value="Unassembled WGS sequence"/>
</dbReference>